<feature type="compositionally biased region" description="Low complexity" evidence="1">
    <location>
        <begin position="143"/>
        <end position="153"/>
    </location>
</feature>
<evidence type="ECO:0000256" key="1">
    <source>
        <dbReference type="SAM" id="MobiDB-lite"/>
    </source>
</evidence>
<name>A0A835CGS5_9FABA</name>
<dbReference type="EMBL" id="JAAIUW010000002">
    <property type="protein sequence ID" value="KAF7841559.1"/>
    <property type="molecule type" value="Genomic_DNA"/>
</dbReference>
<keyword evidence="3" id="KW-1185">Reference proteome</keyword>
<evidence type="ECO:0000313" key="2">
    <source>
        <dbReference type="EMBL" id="KAF7841559.1"/>
    </source>
</evidence>
<evidence type="ECO:0000313" key="3">
    <source>
        <dbReference type="Proteomes" id="UP000634136"/>
    </source>
</evidence>
<proteinExistence type="predicted"/>
<organism evidence="2 3">
    <name type="scientific">Senna tora</name>
    <dbReference type="NCBI Taxonomy" id="362788"/>
    <lineage>
        <taxon>Eukaryota</taxon>
        <taxon>Viridiplantae</taxon>
        <taxon>Streptophyta</taxon>
        <taxon>Embryophyta</taxon>
        <taxon>Tracheophyta</taxon>
        <taxon>Spermatophyta</taxon>
        <taxon>Magnoliopsida</taxon>
        <taxon>eudicotyledons</taxon>
        <taxon>Gunneridae</taxon>
        <taxon>Pentapetalae</taxon>
        <taxon>rosids</taxon>
        <taxon>fabids</taxon>
        <taxon>Fabales</taxon>
        <taxon>Fabaceae</taxon>
        <taxon>Caesalpinioideae</taxon>
        <taxon>Cassia clade</taxon>
        <taxon>Senna</taxon>
    </lineage>
</organism>
<comment type="caution">
    <text evidence="2">The sequence shown here is derived from an EMBL/GenBank/DDBJ whole genome shotgun (WGS) entry which is preliminary data.</text>
</comment>
<dbReference type="PANTHER" id="PTHR47481:SF30">
    <property type="entry name" value="CCHC-TYPE DOMAIN-CONTAINING PROTEIN"/>
    <property type="match status" value="1"/>
</dbReference>
<dbReference type="OrthoDB" id="1845088at2759"/>
<sequence length="410" mass="45229">METSSSSPSTPFGVTSTPVTAKSSIVLFNHHITIKLDDPNYLLWRRQVMHAIQGHGLHKFIFAAIGNEVSEHEKMHCILEGLLKEYESFVTSINLKSEPVSIWELEAYLLGQEIRLDKSSKVISSTPVPSANVASLDSKDKSNSSSKQNNNSNFGGRQYNSNNNSFNNNNRGGRGGRSNGNRPFVMCQVCGRTVHIASYCYNRFDSSYQMTTEQYHHNFKQKSSGSMTAMLATLERLYDAAWFLDYGVTNHVTTYYNNMMQGTEYNGPEQLHMGNGNGLVISNVGKSIVTSSFKPNIALKLNNLLHIPSVTKKLATKTILLKGYFKPNGPYSFDDFQLKHLTSSPQSTSSASPQVHVSVSNTESVVSSALVSVSNNVPTTHATTATTLELGDLVDERSRPQNVILGRRAS</sequence>
<protein>
    <submittedName>
        <fullName evidence="2">Retrovirus-related Pol polyprotein from transposon TNT 1-94</fullName>
    </submittedName>
</protein>
<dbReference type="PANTHER" id="PTHR47481">
    <property type="match status" value="1"/>
</dbReference>
<feature type="region of interest" description="Disordered" evidence="1">
    <location>
        <begin position="124"/>
        <end position="178"/>
    </location>
</feature>
<dbReference type="Proteomes" id="UP000634136">
    <property type="component" value="Unassembled WGS sequence"/>
</dbReference>
<accession>A0A835CGS5</accession>
<feature type="compositionally biased region" description="Polar residues" evidence="1">
    <location>
        <begin position="124"/>
        <end position="133"/>
    </location>
</feature>
<reference evidence="2" key="1">
    <citation type="submission" date="2020-09" db="EMBL/GenBank/DDBJ databases">
        <title>Genome-Enabled Discovery of Anthraquinone Biosynthesis in Senna tora.</title>
        <authorList>
            <person name="Kang S.-H."/>
            <person name="Pandey R.P."/>
            <person name="Lee C.-M."/>
            <person name="Sim J.-S."/>
            <person name="Jeong J.-T."/>
            <person name="Choi B.-S."/>
            <person name="Jung M."/>
            <person name="Ginzburg D."/>
            <person name="Zhao K."/>
            <person name="Won S.Y."/>
            <person name="Oh T.-J."/>
            <person name="Yu Y."/>
            <person name="Kim N.-H."/>
            <person name="Lee O.R."/>
            <person name="Lee T.-H."/>
            <person name="Bashyal P."/>
            <person name="Kim T.-S."/>
            <person name="Lee W.-H."/>
            <person name="Kawkins C."/>
            <person name="Kim C.-K."/>
            <person name="Kim J.S."/>
            <person name="Ahn B.O."/>
            <person name="Rhee S.Y."/>
            <person name="Sohng J.K."/>
        </authorList>
    </citation>
    <scope>NUCLEOTIDE SEQUENCE</scope>
    <source>
        <tissue evidence="2">Leaf</tissue>
    </source>
</reference>
<gene>
    <name evidence="2" type="ORF">G2W53_003857</name>
</gene>
<feature type="compositionally biased region" description="Low complexity" evidence="1">
    <location>
        <begin position="160"/>
        <end position="171"/>
    </location>
</feature>
<dbReference type="AlphaFoldDB" id="A0A835CGS5"/>